<evidence type="ECO:0000256" key="1">
    <source>
        <dbReference type="SAM" id="MobiDB-lite"/>
    </source>
</evidence>
<accession>G7E9C5</accession>
<keyword evidence="3" id="KW-1185">Reference proteome</keyword>
<reference evidence="2 3" key="1">
    <citation type="journal article" date="2011" name="J. Gen. Appl. Microbiol.">
        <title>Draft genome sequencing of the enigmatic basidiomycete Mixia osmundae.</title>
        <authorList>
            <person name="Nishida H."/>
            <person name="Nagatsuka Y."/>
            <person name="Sugiyama J."/>
        </authorList>
    </citation>
    <scope>NUCLEOTIDE SEQUENCE [LARGE SCALE GENOMIC DNA]</scope>
    <source>
        <strain evidence="3">CBS 9802 / IAM 14324 / JCM 22182 / KY 12970</strain>
    </source>
</reference>
<dbReference type="InParanoid" id="G7E9C5"/>
<organism evidence="2 3">
    <name type="scientific">Mixia osmundae (strain CBS 9802 / IAM 14324 / JCM 22182 / KY 12970)</name>
    <dbReference type="NCBI Taxonomy" id="764103"/>
    <lineage>
        <taxon>Eukaryota</taxon>
        <taxon>Fungi</taxon>
        <taxon>Dikarya</taxon>
        <taxon>Basidiomycota</taxon>
        <taxon>Pucciniomycotina</taxon>
        <taxon>Mixiomycetes</taxon>
        <taxon>Mixiales</taxon>
        <taxon>Mixiaceae</taxon>
        <taxon>Mixia</taxon>
    </lineage>
</organism>
<dbReference type="AlphaFoldDB" id="G7E9C5"/>
<proteinExistence type="predicted"/>
<dbReference type="Proteomes" id="UP000009131">
    <property type="component" value="Unassembled WGS sequence"/>
</dbReference>
<feature type="compositionally biased region" description="Polar residues" evidence="1">
    <location>
        <begin position="250"/>
        <end position="259"/>
    </location>
</feature>
<dbReference type="HOGENOM" id="CLU_711912_0_0_1"/>
<feature type="region of interest" description="Disordered" evidence="1">
    <location>
        <begin position="56"/>
        <end position="90"/>
    </location>
</feature>
<comment type="caution">
    <text evidence="2">The sequence shown here is derived from an EMBL/GenBank/DDBJ whole genome shotgun (WGS) entry which is preliminary data.</text>
</comment>
<feature type="region of interest" description="Disordered" evidence="1">
    <location>
        <begin position="246"/>
        <end position="267"/>
    </location>
</feature>
<reference evidence="2 3" key="2">
    <citation type="journal article" date="2012" name="Open Biol.">
        <title>Characteristics of nucleosomes and linker DNA regions on the genome of the basidiomycete Mixia osmundae revealed by mono- and dinucleosome mapping.</title>
        <authorList>
            <person name="Nishida H."/>
            <person name="Kondo S."/>
            <person name="Matsumoto T."/>
            <person name="Suzuki Y."/>
            <person name="Yoshikawa H."/>
            <person name="Taylor T.D."/>
            <person name="Sugiyama J."/>
        </authorList>
    </citation>
    <scope>NUCLEOTIDE SEQUENCE [LARGE SCALE GENOMIC DNA]</scope>
    <source>
        <strain evidence="3">CBS 9802 / IAM 14324 / JCM 22182 / KY 12970</strain>
    </source>
</reference>
<protein>
    <submittedName>
        <fullName evidence="2">Uncharacterized protein</fullName>
    </submittedName>
</protein>
<sequence>MPSASGRSSTHTSELLTLLTELRAERTIRANALALVHASDLRIAAMVKAINDRLKEPGTPLISTSDDTDASDYATDQEGTHTPNPASPIKTCAPEDVYPLMDFNASYIDAPSKDSTIDELPITFHDTLLDFEATCTRALTYSSDALEHGHTDVDHDHAKEDNHDHLANNRANGMATVEPVRSGPSKLTFILAQSPERLEHNHKATGCFKCHSQTKPTTSFVAHPHNRAARRYQICRPCKKHLSQAVAADNASTSSSEAEQSIPIESGEGDARLIRTLNLRSTNQAVFKITIGESTPAKEHTTAEFRGYLRQYILGTFAPDTELMATFGTFLNTTDIMNDQSGPASADLLVQLYKGLAIRHTRMLQHASNKISAQLIWETRTIAGLNEHFVCSLYATAWSTGKSKAVSLATKMCSGTSFARIGPYLAGDCGGGTGLRLLGTHAYSTAGNALLRFRRPLLASS</sequence>
<evidence type="ECO:0000313" key="3">
    <source>
        <dbReference type="Proteomes" id="UP000009131"/>
    </source>
</evidence>
<evidence type="ECO:0000313" key="2">
    <source>
        <dbReference type="EMBL" id="GAA99244.1"/>
    </source>
</evidence>
<dbReference type="EMBL" id="BABT02000220">
    <property type="protein sequence ID" value="GAA99244.1"/>
    <property type="molecule type" value="Genomic_DNA"/>
</dbReference>
<name>G7E9C5_MIXOS</name>
<gene>
    <name evidence="2" type="primary">Mo05938</name>
    <name evidence="2" type="ORF">E5Q_05938</name>
</gene>